<evidence type="ECO:0000313" key="6">
    <source>
        <dbReference type="EMBL" id="CAA9295674.1"/>
    </source>
</evidence>
<gene>
    <name evidence="6" type="ORF">AVDCRST_MAG63-4746</name>
</gene>
<evidence type="ECO:0000256" key="1">
    <source>
        <dbReference type="ARBA" id="ARBA00022630"/>
    </source>
</evidence>
<dbReference type="InterPro" id="IPR011251">
    <property type="entry name" value="Luciferase-like_dom"/>
</dbReference>
<organism evidence="6">
    <name type="scientific">uncultured Armatimonadetes bacterium</name>
    <dbReference type="NCBI Taxonomy" id="157466"/>
    <lineage>
        <taxon>Bacteria</taxon>
        <taxon>Bacillati</taxon>
        <taxon>Armatimonadota</taxon>
        <taxon>environmental samples</taxon>
    </lineage>
</organism>
<dbReference type="InterPro" id="IPR036661">
    <property type="entry name" value="Luciferase-like_sf"/>
</dbReference>
<dbReference type="NCBIfam" id="TIGR03619">
    <property type="entry name" value="F420_Rv2161c"/>
    <property type="match status" value="1"/>
</dbReference>
<keyword evidence="1" id="KW-0285">Flavoprotein</keyword>
<evidence type="ECO:0000256" key="4">
    <source>
        <dbReference type="ARBA" id="ARBA00023033"/>
    </source>
</evidence>
<keyword evidence="4" id="KW-0503">Monooxygenase</keyword>
<reference evidence="6" key="1">
    <citation type="submission" date="2020-02" db="EMBL/GenBank/DDBJ databases">
        <authorList>
            <person name="Meier V. D."/>
        </authorList>
    </citation>
    <scope>NUCLEOTIDE SEQUENCE</scope>
    <source>
        <strain evidence="6">AVDCRST_MAG63</strain>
    </source>
</reference>
<evidence type="ECO:0000259" key="5">
    <source>
        <dbReference type="Pfam" id="PF00296"/>
    </source>
</evidence>
<dbReference type="GO" id="GO:0046306">
    <property type="term" value="P:alkanesulfonate catabolic process"/>
    <property type="evidence" value="ECO:0007669"/>
    <property type="project" value="TreeGrafter"/>
</dbReference>
<dbReference type="EMBL" id="CADCTO010000665">
    <property type="protein sequence ID" value="CAA9295674.1"/>
    <property type="molecule type" value="Genomic_DNA"/>
</dbReference>
<dbReference type="InterPro" id="IPR019921">
    <property type="entry name" value="Lucif-like_OxRdtase_Rv2161c"/>
</dbReference>
<dbReference type="AlphaFoldDB" id="A0A6J4K4Z9"/>
<sequence length="306" mass="33235">MQFGVFLPTMPSWYRTSTVRTAVEEVARAAEALGFASVWANDAVIHPPGPDFQHAEGVIEPFVTLASLIHLVPRLHLGVSVLVLPQRNAIIVAKQAATLDLLSQGRFILGVGIGHREEEFAFLGADYAHRGAITDESIALLRTLWREPRVHFQGATYTLSDAVFEPKPLRGDLPIWVGGSSAAAVRRAAQLGEAWLPHNLGLDAFRAGVATIRAHAPRERRPLIAGWFGVHPHEPGKQMSVDDPFLIGLVSRGIAGTPETIAERSASYRQAGLEYVVCAFAGERVDSAVQQMQVFAEQVMPQFVGA</sequence>
<dbReference type="Pfam" id="PF00296">
    <property type="entry name" value="Bac_luciferase"/>
    <property type="match status" value="1"/>
</dbReference>
<dbReference type="InterPro" id="IPR050172">
    <property type="entry name" value="SsuD_RutA_monooxygenase"/>
</dbReference>
<keyword evidence="2" id="KW-0288">FMN</keyword>
<feature type="domain" description="Luciferase-like" evidence="5">
    <location>
        <begin position="1"/>
        <end position="222"/>
    </location>
</feature>
<dbReference type="Gene3D" id="3.20.20.30">
    <property type="entry name" value="Luciferase-like domain"/>
    <property type="match status" value="1"/>
</dbReference>
<keyword evidence="3" id="KW-0560">Oxidoreductase</keyword>
<evidence type="ECO:0000256" key="3">
    <source>
        <dbReference type="ARBA" id="ARBA00023002"/>
    </source>
</evidence>
<protein>
    <recommendedName>
        <fullName evidence="5">Luciferase-like domain-containing protein</fullName>
    </recommendedName>
</protein>
<accession>A0A6J4K4Z9</accession>
<name>A0A6J4K4Z9_9BACT</name>
<dbReference type="PANTHER" id="PTHR42847:SF4">
    <property type="entry name" value="ALKANESULFONATE MONOOXYGENASE-RELATED"/>
    <property type="match status" value="1"/>
</dbReference>
<dbReference type="PANTHER" id="PTHR42847">
    <property type="entry name" value="ALKANESULFONATE MONOOXYGENASE"/>
    <property type="match status" value="1"/>
</dbReference>
<dbReference type="SUPFAM" id="SSF51679">
    <property type="entry name" value="Bacterial luciferase-like"/>
    <property type="match status" value="1"/>
</dbReference>
<proteinExistence type="predicted"/>
<dbReference type="GO" id="GO:0008726">
    <property type="term" value="F:alkanesulfonate monooxygenase activity"/>
    <property type="evidence" value="ECO:0007669"/>
    <property type="project" value="TreeGrafter"/>
</dbReference>
<evidence type="ECO:0000256" key="2">
    <source>
        <dbReference type="ARBA" id="ARBA00022643"/>
    </source>
</evidence>